<evidence type="ECO:0000313" key="3">
    <source>
        <dbReference type="Proteomes" id="UP000218505"/>
    </source>
</evidence>
<dbReference type="NCBIfam" id="TIGR04267">
    <property type="entry name" value="mod_HExxH"/>
    <property type="match status" value="1"/>
</dbReference>
<evidence type="ECO:0000256" key="1">
    <source>
        <dbReference type="SAM" id="MobiDB-lite"/>
    </source>
</evidence>
<reference evidence="2" key="1">
    <citation type="submission" date="2017-09" db="EMBL/GenBank/DDBJ databases">
        <title>Complete Genome Sequence of ansamitocin-producing Bacterium Actinosynnema pretiosum X47.</title>
        <authorList>
            <person name="Cao G."/>
            <person name="Zong G."/>
            <person name="Zhong C."/>
            <person name="Fu J."/>
        </authorList>
    </citation>
    <scope>NUCLEOTIDE SEQUENCE [LARGE SCALE GENOMIC DNA]</scope>
    <source>
        <strain evidence="2">X47</strain>
    </source>
</reference>
<sequence>MDEPGGRQPHCNSARGFPCPRSVPYGDQNPTPRSDPEHRPRINENKTRDHAETTPRGTATRPRRNPAAGTRRPRRRRGRAAGGGRARQGALHRAAGPRPRAVRLMPAATATPDTRAQLCSAVLAGPADRRAPQALRDRALAERKEHLLVLRHALATSAPSGFPAGCADRAWHVLVAADDADPGATADVLLSPPVGLWLVRALRRLALGLTSGPRARPDLGALSAVAAAAALRAGVPFQLDVPVAHGVVTLPTVGWFTLPPGPADRNPTHLPLRHDGGRFALDTPAGAPEAAFRRVDAHRCATGGRPLTAVLEDVDPHRAFTDPVPPAPLDERGRARWTGLLDRAWELLERCAPDHAAELAGGPLTLVPPTGAEHDGSSSAAAFGAVALPETTTATGLAELLVRERQHGKLSALAGVVRLHEADATPRFHVPWRDDPRPLGAVLHGIYALTGVAELWHGLRAGLPAEQRADAEYAFALRRAQVRVAVANVLGEPALTAEGRALLAASAHRLDACADQPSVEVVRAVDRVVAEQLVLWRIRHVRPYPADVSCLTGAWLERRPKPFRLQVRTEVHPTGADLPEVDPSGVGRAPARAALLRALATGRGMPVADEVDAACARGDVRTAVAGYRKRLLAEPDDLQAWAGLALASRREALLTVPEVVRAVHADALARTGTPPDPLLLADWVGER</sequence>
<evidence type="ECO:0000313" key="2">
    <source>
        <dbReference type="EMBL" id="ATE56196.1"/>
    </source>
</evidence>
<gene>
    <name evidence="2" type="ORF">CNX65_25395</name>
</gene>
<name>A0A290ZB23_9PSEU</name>
<feature type="compositionally biased region" description="Basic and acidic residues" evidence="1">
    <location>
        <begin position="34"/>
        <end position="53"/>
    </location>
</feature>
<dbReference type="InterPro" id="IPR026337">
    <property type="entry name" value="AKG_HExxH"/>
</dbReference>
<protein>
    <submittedName>
        <fullName evidence="2">Uncharacterized protein</fullName>
    </submittedName>
</protein>
<feature type="region of interest" description="Disordered" evidence="1">
    <location>
        <begin position="1"/>
        <end position="100"/>
    </location>
</feature>
<keyword evidence="3" id="KW-1185">Reference proteome</keyword>
<organism evidence="2 3">
    <name type="scientific">Actinosynnema pretiosum</name>
    <dbReference type="NCBI Taxonomy" id="42197"/>
    <lineage>
        <taxon>Bacteria</taxon>
        <taxon>Bacillati</taxon>
        <taxon>Actinomycetota</taxon>
        <taxon>Actinomycetes</taxon>
        <taxon>Pseudonocardiales</taxon>
        <taxon>Pseudonocardiaceae</taxon>
        <taxon>Actinosynnema</taxon>
    </lineage>
</organism>
<dbReference type="AlphaFoldDB" id="A0A290ZB23"/>
<dbReference type="Proteomes" id="UP000218505">
    <property type="component" value="Chromosome"/>
</dbReference>
<feature type="compositionally biased region" description="Low complexity" evidence="1">
    <location>
        <begin position="54"/>
        <end position="70"/>
    </location>
</feature>
<dbReference type="EMBL" id="CP023445">
    <property type="protein sequence ID" value="ATE56196.1"/>
    <property type="molecule type" value="Genomic_DNA"/>
</dbReference>
<feature type="compositionally biased region" description="Low complexity" evidence="1">
    <location>
        <begin position="87"/>
        <end position="96"/>
    </location>
</feature>
<dbReference type="KEGG" id="apre:CNX65_25395"/>
<proteinExistence type="predicted"/>
<accession>A0A290ZB23</accession>